<feature type="compositionally biased region" description="Basic residues" evidence="3">
    <location>
        <begin position="25"/>
        <end position="36"/>
    </location>
</feature>
<organism evidence="4 5">
    <name type="scientific">Rhynchospora breviuscula</name>
    <dbReference type="NCBI Taxonomy" id="2022672"/>
    <lineage>
        <taxon>Eukaryota</taxon>
        <taxon>Viridiplantae</taxon>
        <taxon>Streptophyta</taxon>
        <taxon>Embryophyta</taxon>
        <taxon>Tracheophyta</taxon>
        <taxon>Spermatophyta</taxon>
        <taxon>Magnoliopsida</taxon>
        <taxon>Liliopsida</taxon>
        <taxon>Poales</taxon>
        <taxon>Cyperaceae</taxon>
        <taxon>Cyperoideae</taxon>
        <taxon>Rhynchosporeae</taxon>
        <taxon>Rhynchospora</taxon>
    </lineage>
</organism>
<protein>
    <submittedName>
        <fullName evidence="4">Uncharacterized protein</fullName>
    </submittedName>
</protein>
<feature type="compositionally biased region" description="Basic and acidic residues" evidence="3">
    <location>
        <begin position="15"/>
        <end position="24"/>
    </location>
</feature>
<accession>A0A9Q0C3H1</accession>
<dbReference type="PANTHER" id="PTHR32295">
    <property type="entry name" value="IQ-DOMAIN 5-RELATED"/>
    <property type="match status" value="1"/>
</dbReference>
<keyword evidence="5" id="KW-1185">Reference proteome</keyword>
<name>A0A9Q0C3H1_9POAL</name>
<dbReference type="PROSITE" id="PS50096">
    <property type="entry name" value="IQ"/>
    <property type="match status" value="1"/>
</dbReference>
<comment type="caution">
    <text evidence="4">The sequence shown here is derived from an EMBL/GenBank/DDBJ whole genome shotgun (WGS) entry which is preliminary data.</text>
</comment>
<gene>
    <name evidence="4" type="ORF">LUZ63_017972</name>
</gene>
<evidence type="ECO:0000256" key="3">
    <source>
        <dbReference type="SAM" id="MobiDB-lite"/>
    </source>
</evidence>
<dbReference type="EMBL" id="JAMQYH010000005">
    <property type="protein sequence ID" value="KAJ1686582.1"/>
    <property type="molecule type" value="Genomic_DNA"/>
</dbReference>
<keyword evidence="1" id="KW-0112">Calmodulin-binding</keyword>
<proteinExistence type="inferred from homology"/>
<evidence type="ECO:0000256" key="2">
    <source>
        <dbReference type="ARBA" id="ARBA00024341"/>
    </source>
</evidence>
<feature type="region of interest" description="Disordered" evidence="3">
    <location>
        <begin position="335"/>
        <end position="415"/>
    </location>
</feature>
<evidence type="ECO:0000313" key="4">
    <source>
        <dbReference type="EMBL" id="KAJ1686582.1"/>
    </source>
</evidence>
<dbReference type="SMART" id="SM00015">
    <property type="entry name" value="IQ"/>
    <property type="match status" value="1"/>
</dbReference>
<sequence>MGNKTKWFDAVKRVFNPRSEEKKSKEKPKKKWRFGRSRSTEPIASSSIEEINVENNNTAASTSVSRPTISQSLLPQLEEIKEVKLSEVDGGQNQHAYSVALASAVAAEAAAVAAQAAAEVVRLTAATNASVSAGTSRVVQKSKEEIAAIRIQTVFRGFLARRALRALRGLVRLKALVYGSTVKRQTEKTLNSVQAETRIQFEIHARRRQMVEENQAIQKQLQLKQKEDKLKMAEDWNHSVQTKEQLDAGIQLRQEAAIKRERALAYAFTHQWRNTSSARIVKPTFTDPTNPQWGWSWVERWMSARPWECRATTSNTDKQFEPVTDHISLRSAVQSLKTNPNPNPNPNRGGITTPTGPQKTSRPPSRQSPSTPTSKPLGPPKARSASPKPIRGHREEDCRSVGSTRSERARRHSIAGSMMGDDVSFTSLTSLPVIPSYLQSTESSRAKLRSVYSPISEKANTPDKGPVKKRLSYPVTERTGLKSPSKGRRLSGPPKFELGSLGDGLIKD</sequence>
<reference evidence="4" key="1">
    <citation type="journal article" date="2022" name="Cell">
        <title>Repeat-based holocentromeres influence genome architecture and karyotype evolution.</title>
        <authorList>
            <person name="Hofstatter P.G."/>
            <person name="Thangavel G."/>
            <person name="Lux T."/>
            <person name="Neumann P."/>
            <person name="Vondrak T."/>
            <person name="Novak P."/>
            <person name="Zhang M."/>
            <person name="Costa L."/>
            <person name="Castellani M."/>
            <person name="Scott A."/>
            <person name="Toegelov H."/>
            <person name="Fuchs J."/>
            <person name="Mata-Sucre Y."/>
            <person name="Dias Y."/>
            <person name="Vanzela A.L.L."/>
            <person name="Huettel B."/>
            <person name="Almeida C.C.S."/>
            <person name="Simkova H."/>
            <person name="Souza G."/>
            <person name="Pedrosa-Harand A."/>
            <person name="Macas J."/>
            <person name="Mayer K.F.X."/>
            <person name="Houben A."/>
            <person name="Marques A."/>
        </authorList>
    </citation>
    <scope>NUCLEOTIDE SEQUENCE</scope>
    <source>
        <strain evidence="4">RhyBre1mFocal</strain>
    </source>
</reference>
<feature type="region of interest" description="Disordered" evidence="3">
    <location>
        <begin position="451"/>
        <end position="508"/>
    </location>
</feature>
<dbReference type="Proteomes" id="UP001151287">
    <property type="component" value="Unassembled WGS sequence"/>
</dbReference>
<comment type="similarity">
    <text evidence="2">Belongs to the IQD family.</text>
</comment>
<dbReference type="AlphaFoldDB" id="A0A9Q0C3H1"/>
<feature type="region of interest" description="Disordered" evidence="3">
    <location>
        <begin position="15"/>
        <end position="43"/>
    </location>
</feature>
<evidence type="ECO:0000313" key="5">
    <source>
        <dbReference type="Proteomes" id="UP001151287"/>
    </source>
</evidence>
<dbReference type="GO" id="GO:0005516">
    <property type="term" value="F:calmodulin binding"/>
    <property type="evidence" value="ECO:0007669"/>
    <property type="project" value="UniProtKB-KW"/>
</dbReference>
<dbReference type="PANTHER" id="PTHR32295:SF216">
    <property type="entry name" value="PROTEIN IQ-DOMAIN 3"/>
    <property type="match status" value="1"/>
</dbReference>
<feature type="compositionally biased region" description="Low complexity" evidence="3">
    <location>
        <begin position="346"/>
        <end position="376"/>
    </location>
</feature>
<evidence type="ECO:0000256" key="1">
    <source>
        <dbReference type="ARBA" id="ARBA00022860"/>
    </source>
</evidence>
<dbReference type="Pfam" id="PF00612">
    <property type="entry name" value="IQ"/>
    <property type="match status" value="1"/>
</dbReference>
<dbReference type="InterPro" id="IPR000048">
    <property type="entry name" value="IQ_motif_EF-hand-BS"/>
</dbReference>
<dbReference type="OrthoDB" id="1923765at2759"/>